<evidence type="ECO:0000256" key="7">
    <source>
        <dbReference type="PIRSR" id="PIRSR602403-1"/>
    </source>
</evidence>
<evidence type="ECO:0000256" key="1">
    <source>
        <dbReference type="ARBA" id="ARBA00001971"/>
    </source>
</evidence>
<evidence type="ECO:0000256" key="3">
    <source>
        <dbReference type="ARBA" id="ARBA00022617"/>
    </source>
</evidence>
<dbReference type="Gene3D" id="1.10.630.10">
    <property type="entry name" value="Cytochrome P450"/>
    <property type="match status" value="1"/>
</dbReference>
<organism evidence="9 10">
    <name type="scientific">Pochonia chlamydosporia 170</name>
    <dbReference type="NCBI Taxonomy" id="1380566"/>
    <lineage>
        <taxon>Eukaryota</taxon>
        <taxon>Fungi</taxon>
        <taxon>Dikarya</taxon>
        <taxon>Ascomycota</taxon>
        <taxon>Pezizomycotina</taxon>
        <taxon>Sordariomycetes</taxon>
        <taxon>Hypocreomycetidae</taxon>
        <taxon>Hypocreales</taxon>
        <taxon>Clavicipitaceae</taxon>
        <taxon>Pochonia</taxon>
    </lineage>
</organism>
<dbReference type="OrthoDB" id="1470350at2759"/>
<dbReference type="KEGG" id="pchm:VFPPC_03784"/>
<dbReference type="STRING" id="1380566.A0A179F316"/>
<dbReference type="PROSITE" id="PS00086">
    <property type="entry name" value="CYTOCHROME_P450"/>
    <property type="match status" value="1"/>
</dbReference>
<keyword evidence="3 7" id="KW-0349">Heme</keyword>
<dbReference type="CDD" id="cd11040">
    <property type="entry name" value="CYP7_CYP8-like"/>
    <property type="match status" value="1"/>
</dbReference>
<keyword evidence="8" id="KW-0560">Oxidoreductase</keyword>
<sequence>MESSYLLAFFTVVSRDSRLLVPALAIALLAAWRIYTFTLLPWLYPNDPKEYPYWIPVVGHLRSFFKNSSQLISEARLYFYDTREPFALSVAGQKWYVITKSEDVAATYKMEHLSYDVFAVEVMRMIGVSEDGIRKAFQTHLINKDGSVGESKHLVRLCKEYQLEQLSPGNRLDTLVQPSLQFIKQHLDLKSIQHRGANWYTSTSPQSDSLVVALYQWVSDIFIDLGTKAYFGDKLMQIEPDLIRTFISFETLSWQAMYQYPSFLCGEMLAAKAKMQNAMKEYFAAPRAERPDMSWFISKIEDETDRLQTAPADSAIFFFQLFWSINGNTRKAPFWMLSYLLFGNKELIDTIRVETAPAIRDDGSIDVAYLINDKTCPHLNSIWDETVRLTAFAASVRFLTHDVQLGGKTLRKGNRLMMPQRQLHFSTHAFGDTASEFDPDRFLKDAGLRRNPSLRPFGGGTTMCPGRNLAKQTTLAFVTLVLHSFDIELDPSDQKFPQPAEGKPSIGLVDVQEGHEVFVRLRQRERNS</sequence>
<keyword evidence="5 7" id="KW-0408">Iron</keyword>
<dbReference type="PRINTS" id="PR00465">
    <property type="entry name" value="EP450IV"/>
</dbReference>
<keyword evidence="4 7" id="KW-0479">Metal-binding</keyword>
<dbReference type="PANTHER" id="PTHR24304">
    <property type="entry name" value="CYTOCHROME P450 FAMILY 7"/>
    <property type="match status" value="1"/>
</dbReference>
<dbReference type="InterPro" id="IPR036396">
    <property type="entry name" value="Cyt_P450_sf"/>
</dbReference>
<dbReference type="GO" id="GO:0020037">
    <property type="term" value="F:heme binding"/>
    <property type="evidence" value="ECO:0007669"/>
    <property type="project" value="InterPro"/>
</dbReference>
<keyword evidence="6 8" id="KW-0503">Monooxygenase</keyword>
<dbReference type="InterPro" id="IPR002403">
    <property type="entry name" value="Cyt_P450_E_grp-IV"/>
</dbReference>
<dbReference type="Proteomes" id="UP000078397">
    <property type="component" value="Unassembled WGS sequence"/>
</dbReference>
<name>A0A179F316_METCM</name>
<dbReference type="SUPFAM" id="SSF48264">
    <property type="entry name" value="Cytochrome P450"/>
    <property type="match status" value="1"/>
</dbReference>
<comment type="similarity">
    <text evidence="2 8">Belongs to the cytochrome P450 family.</text>
</comment>
<dbReference type="InterPro" id="IPR001128">
    <property type="entry name" value="Cyt_P450"/>
</dbReference>
<evidence type="ECO:0000256" key="4">
    <source>
        <dbReference type="ARBA" id="ARBA00022723"/>
    </source>
</evidence>
<proteinExistence type="inferred from homology"/>
<evidence type="ECO:0000256" key="6">
    <source>
        <dbReference type="ARBA" id="ARBA00023033"/>
    </source>
</evidence>
<comment type="cofactor">
    <cofactor evidence="1 7">
        <name>heme</name>
        <dbReference type="ChEBI" id="CHEBI:30413"/>
    </cofactor>
</comment>
<dbReference type="EMBL" id="LSBJ02000002">
    <property type="protein sequence ID" value="OAQ59553.1"/>
    <property type="molecule type" value="Genomic_DNA"/>
</dbReference>
<dbReference type="InterPro" id="IPR017972">
    <property type="entry name" value="Cyt_P450_CS"/>
</dbReference>
<dbReference type="AlphaFoldDB" id="A0A179F316"/>
<reference evidence="9 10" key="1">
    <citation type="journal article" date="2016" name="PLoS Pathog.">
        <title>Biosynthesis of antibiotic leucinostatins in bio-control fungus Purpureocillium lilacinum and their inhibition on phytophthora revealed by genome mining.</title>
        <authorList>
            <person name="Wang G."/>
            <person name="Liu Z."/>
            <person name="Lin R."/>
            <person name="Li E."/>
            <person name="Mao Z."/>
            <person name="Ling J."/>
            <person name="Yang Y."/>
            <person name="Yin W.B."/>
            <person name="Xie B."/>
        </authorList>
    </citation>
    <scope>NUCLEOTIDE SEQUENCE [LARGE SCALE GENOMIC DNA]</scope>
    <source>
        <strain evidence="9">170</strain>
    </source>
</reference>
<comment type="caution">
    <text evidence="9">The sequence shown here is derived from an EMBL/GenBank/DDBJ whole genome shotgun (WGS) entry which is preliminary data.</text>
</comment>
<dbReference type="InterPro" id="IPR050529">
    <property type="entry name" value="CYP450_sterol_14alpha_dmase"/>
</dbReference>
<dbReference type="Pfam" id="PF00067">
    <property type="entry name" value="p450"/>
    <property type="match status" value="1"/>
</dbReference>
<dbReference type="PANTHER" id="PTHR24304:SF2">
    <property type="entry name" value="24-HYDROXYCHOLESTEROL 7-ALPHA-HYDROXYLASE"/>
    <property type="match status" value="1"/>
</dbReference>
<protein>
    <submittedName>
        <fullName evidence="9">Cytochrome P450 oxidoreductase</fullName>
    </submittedName>
</protein>
<evidence type="ECO:0000313" key="9">
    <source>
        <dbReference type="EMBL" id="OAQ59553.1"/>
    </source>
</evidence>
<evidence type="ECO:0000256" key="5">
    <source>
        <dbReference type="ARBA" id="ARBA00023004"/>
    </source>
</evidence>
<evidence type="ECO:0000256" key="2">
    <source>
        <dbReference type="ARBA" id="ARBA00010617"/>
    </source>
</evidence>
<gene>
    <name evidence="9" type="ORF">VFPPC_03784</name>
</gene>
<evidence type="ECO:0000256" key="8">
    <source>
        <dbReference type="RuleBase" id="RU000461"/>
    </source>
</evidence>
<dbReference type="RefSeq" id="XP_018137546.1">
    <property type="nucleotide sequence ID" value="XM_018283243.1"/>
</dbReference>
<feature type="binding site" description="axial binding residue" evidence="7">
    <location>
        <position position="464"/>
    </location>
    <ligand>
        <name>heme</name>
        <dbReference type="ChEBI" id="CHEBI:30413"/>
    </ligand>
    <ligandPart>
        <name>Fe</name>
        <dbReference type="ChEBI" id="CHEBI:18248"/>
    </ligandPart>
</feature>
<dbReference type="GeneID" id="28847237"/>
<keyword evidence="10" id="KW-1185">Reference proteome</keyword>
<accession>A0A179F316</accession>
<dbReference type="GO" id="GO:0005506">
    <property type="term" value="F:iron ion binding"/>
    <property type="evidence" value="ECO:0007669"/>
    <property type="project" value="InterPro"/>
</dbReference>
<evidence type="ECO:0000313" key="10">
    <source>
        <dbReference type="Proteomes" id="UP000078397"/>
    </source>
</evidence>
<dbReference type="GO" id="GO:0016705">
    <property type="term" value="F:oxidoreductase activity, acting on paired donors, with incorporation or reduction of molecular oxygen"/>
    <property type="evidence" value="ECO:0007669"/>
    <property type="project" value="InterPro"/>
</dbReference>
<dbReference type="GO" id="GO:0008395">
    <property type="term" value="F:steroid hydroxylase activity"/>
    <property type="evidence" value="ECO:0007669"/>
    <property type="project" value="TreeGrafter"/>
</dbReference>